<dbReference type="InterPro" id="IPR017441">
    <property type="entry name" value="Protein_kinase_ATP_BS"/>
</dbReference>
<evidence type="ECO:0000256" key="19">
    <source>
        <dbReference type="PIRSR" id="PIRSR037393-2"/>
    </source>
</evidence>
<dbReference type="SMART" id="SM00467">
    <property type="entry name" value="GS"/>
    <property type="match status" value="1"/>
</dbReference>
<dbReference type="InterPro" id="IPR045860">
    <property type="entry name" value="Snake_toxin-like_sf"/>
</dbReference>
<name>H2Y7B1_CIOSA</name>
<keyword evidence="14" id="KW-0460">Magnesium</keyword>
<keyword evidence="17" id="KW-0675">Receptor</keyword>
<dbReference type="PANTHER" id="PTHR23255:SF71">
    <property type="entry name" value="RECEPTOR PROTEIN SERINE_THREONINE KINASE"/>
    <property type="match status" value="1"/>
</dbReference>
<dbReference type="FunFam" id="1.10.510.10:FF:000304">
    <property type="entry name" value="Receptor protein serine/threonine kinase"/>
    <property type="match status" value="1"/>
</dbReference>
<dbReference type="SMART" id="SM00220">
    <property type="entry name" value="S_TKc"/>
    <property type="match status" value="1"/>
</dbReference>
<keyword evidence="10" id="KW-0732">Signal</keyword>
<evidence type="ECO:0000256" key="16">
    <source>
        <dbReference type="ARBA" id="ARBA00023136"/>
    </source>
</evidence>
<dbReference type="GO" id="GO:0071363">
    <property type="term" value="P:cellular response to growth factor stimulus"/>
    <property type="evidence" value="ECO:0007669"/>
    <property type="project" value="TreeGrafter"/>
</dbReference>
<dbReference type="eggNOG" id="KOG2052">
    <property type="taxonomic scope" value="Eukaryota"/>
</dbReference>
<dbReference type="PROSITE" id="PS50011">
    <property type="entry name" value="PROTEIN_KINASE_DOM"/>
    <property type="match status" value="1"/>
</dbReference>
<reference evidence="27" key="1">
    <citation type="submission" date="2003-08" db="EMBL/GenBank/DDBJ databases">
        <authorList>
            <person name="Birren B."/>
            <person name="Nusbaum C."/>
            <person name="Abebe A."/>
            <person name="Abouelleil A."/>
            <person name="Adekoya E."/>
            <person name="Ait-zahra M."/>
            <person name="Allen N."/>
            <person name="Allen T."/>
            <person name="An P."/>
            <person name="Anderson M."/>
            <person name="Anderson S."/>
            <person name="Arachchi H."/>
            <person name="Armbruster J."/>
            <person name="Bachantsang P."/>
            <person name="Baldwin J."/>
            <person name="Barry A."/>
            <person name="Bayul T."/>
            <person name="Blitshsteyn B."/>
            <person name="Bloom T."/>
            <person name="Blye J."/>
            <person name="Boguslavskiy L."/>
            <person name="Borowsky M."/>
            <person name="Boukhgalter B."/>
            <person name="Brunache A."/>
            <person name="Butler J."/>
            <person name="Calixte N."/>
            <person name="Calvo S."/>
            <person name="Camarata J."/>
            <person name="Campo K."/>
            <person name="Chang J."/>
            <person name="Cheshatsang Y."/>
            <person name="Citroen M."/>
            <person name="Collymore A."/>
            <person name="Considine T."/>
            <person name="Cook A."/>
            <person name="Cooke P."/>
            <person name="Corum B."/>
            <person name="Cuomo C."/>
            <person name="David R."/>
            <person name="Dawoe T."/>
            <person name="Degray S."/>
            <person name="Dodge S."/>
            <person name="Dooley K."/>
            <person name="Dorje P."/>
            <person name="Dorjee K."/>
            <person name="Dorris L."/>
            <person name="Duffey N."/>
            <person name="Dupes A."/>
            <person name="Elkins T."/>
            <person name="Engels R."/>
            <person name="Erickson J."/>
            <person name="Farina A."/>
            <person name="Faro S."/>
            <person name="Ferreira P."/>
            <person name="Fischer H."/>
            <person name="Fitzgerald M."/>
            <person name="Foley K."/>
            <person name="Gage D."/>
            <person name="Galagan J."/>
            <person name="Gearin G."/>
            <person name="Gnerre S."/>
            <person name="Gnirke A."/>
            <person name="Goyette A."/>
            <person name="Graham J."/>
            <person name="Grandbois E."/>
            <person name="Gyaltsen K."/>
            <person name="Hafez N."/>
            <person name="Hagopian D."/>
            <person name="Hagos B."/>
            <person name="Hall J."/>
            <person name="Hatcher B."/>
            <person name="Heller A."/>
            <person name="Higgins H."/>
            <person name="Honan T."/>
            <person name="Horn A."/>
            <person name="Houde N."/>
            <person name="Hughes L."/>
            <person name="Hulme W."/>
            <person name="Husby E."/>
            <person name="Iliev I."/>
            <person name="Jaffe D."/>
            <person name="Jones C."/>
            <person name="Kamal M."/>
            <person name="Kamat A."/>
            <person name="Kamvysselis M."/>
            <person name="Karlsson E."/>
            <person name="Kells C."/>
            <person name="Kieu A."/>
            <person name="Kisner P."/>
            <person name="Kodira C."/>
            <person name="Kulbokas E."/>
            <person name="Labutti K."/>
            <person name="Lama D."/>
            <person name="Landers T."/>
            <person name="Leger J."/>
            <person name="Levine S."/>
            <person name="Lewis D."/>
            <person name="Lewis T."/>
            <person name="Lindblad-toh K."/>
            <person name="Liu X."/>
            <person name="Lokyitsang T."/>
            <person name="Lokyitsang Y."/>
            <person name="Lucien O."/>
            <person name="Lui A."/>
            <person name="Ma L.J."/>
            <person name="Mabbitt R."/>
            <person name="Macdonald J."/>
            <person name="Maclean C."/>
            <person name="Major J."/>
            <person name="Manning J."/>
            <person name="Marabella R."/>
            <person name="Maru K."/>
            <person name="Matthews C."/>
            <person name="Mauceli E."/>
            <person name="Mccarthy M."/>
            <person name="Mcdonough S."/>
            <person name="Mcghee T."/>
            <person name="Meldrim J."/>
            <person name="Meneus L."/>
            <person name="Mesirov J."/>
            <person name="Mihalev A."/>
            <person name="Mihova T."/>
            <person name="Mikkelsen T."/>
            <person name="Mlenga V."/>
            <person name="Moru K."/>
            <person name="Mozes J."/>
            <person name="Mulrain L."/>
            <person name="Munson G."/>
            <person name="Naylor J."/>
            <person name="Newes C."/>
            <person name="Nguyen C."/>
            <person name="Nguyen N."/>
            <person name="Nguyen T."/>
            <person name="Nicol R."/>
            <person name="Nielsen C."/>
            <person name="Nizzari M."/>
            <person name="Norbu C."/>
            <person name="Norbu N."/>
            <person name="O'donnell P."/>
            <person name="Okoawo O."/>
            <person name="O'leary S."/>
            <person name="Omotosho B."/>
            <person name="O'neill K."/>
            <person name="Osman S."/>
            <person name="Parker S."/>
            <person name="Perrin D."/>
            <person name="Phunkhang P."/>
            <person name="Piqani B."/>
            <person name="Purcell S."/>
            <person name="Rachupka T."/>
            <person name="Ramasamy U."/>
            <person name="Rameau R."/>
            <person name="Ray V."/>
            <person name="Raymond C."/>
            <person name="Retta R."/>
            <person name="Richardson S."/>
            <person name="Rise C."/>
            <person name="Rodriguez J."/>
            <person name="Rogers J."/>
            <person name="Rogov P."/>
            <person name="Rutman M."/>
            <person name="Schupbach R."/>
            <person name="Seaman C."/>
            <person name="Settipalli S."/>
            <person name="Sharpe T."/>
            <person name="Sheridan J."/>
            <person name="Sherpa N."/>
            <person name="Shi J."/>
            <person name="Smirnov S."/>
            <person name="Smith C."/>
            <person name="Sougnez C."/>
            <person name="Spencer B."/>
            <person name="Stalker J."/>
            <person name="Stange-thomann N."/>
            <person name="Stavropoulos S."/>
            <person name="Stetson K."/>
            <person name="Stone C."/>
            <person name="Stone S."/>
            <person name="Stubbs M."/>
            <person name="Talamas J."/>
            <person name="Tchuinga P."/>
            <person name="Tenzing P."/>
            <person name="Tesfaye S."/>
            <person name="Theodore J."/>
            <person name="Thoulutsang Y."/>
            <person name="Topham K."/>
            <person name="Towey S."/>
            <person name="Tsamla T."/>
            <person name="Tsomo N."/>
            <person name="Vallee D."/>
            <person name="Vassiliev H."/>
            <person name="Venkataraman V."/>
            <person name="Vinson J."/>
            <person name="Vo A."/>
            <person name="Wade C."/>
            <person name="Wang S."/>
            <person name="Wangchuk T."/>
            <person name="Wangdi T."/>
            <person name="Whittaker C."/>
            <person name="Wilkinson J."/>
            <person name="Wu Y."/>
            <person name="Wyman D."/>
            <person name="Yadav S."/>
            <person name="Yang S."/>
            <person name="Yang X."/>
            <person name="Yeager S."/>
            <person name="Yee E."/>
            <person name="Young G."/>
            <person name="Zainoun J."/>
            <person name="Zembeck L."/>
            <person name="Zimmer A."/>
            <person name="Zody M."/>
            <person name="Lander E."/>
        </authorList>
    </citation>
    <scope>NUCLEOTIDE SEQUENCE [LARGE SCALE GENOMIC DNA]</scope>
</reference>
<evidence type="ECO:0000256" key="18">
    <source>
        <dbReference type="PIRSR" id="PIRSR037393-1"/>
    </source>
</evidence>
<dbReference type="OMA" id="GSCPNNV"/>
<dbReference type="GO" id="GO:0043235">
    <property type="term" value="C:receptor complex"/>
    <property type="evidence" value="ECO:0007669"/>
    <property type="project" value="InterPro"/>
</dbReference>
<feature type="disulfide bond" evidence="20">
    <location>
        <begin position="61"/>
        <end position="77"/>
    </location>
</feature>
<dbReference type="GO" id="GO:0046872">
    <property type="term" value="F:metal ion binding"/>
    <property type="evidence" value="ECO:0007669"/>
    <property type="project" value="InterPro"/>
</dbReference>
<dbReference type="EC" id="2.7.11.30" evidence="5"/>
<dbReference type="AlphaFoldDB" id="H2Y7B1"/>
<dbReference type="FunFam" id="2.10.60.10:FF:000021">
    <property type="entry name" value="Receptor protein serine/threonine kinase"/>
    <property type="match status" value="1"/>
</dbReference>
<dbReference type="PROSITE" id="PS00107">
    <property type="entry name" value="PROTEIN_KINASE_ATP"/>
    <property type="match status" value="1"/>
</dbReference>
<dbReference type="Gene3D" id="3.30.200.20">
    <property type="entry name" value="Phosphorylase Kinase, domain 1"/>
    <property type="match status" value="1"/>
</dbReference>
<accession>H2Y7B1</accession>
<evidence type="ECO:0000256" key="20">
    <source>
        <dbReference type="PIRSR" id="PIRSR037393-3"/>
    </source>
</evidence>
<evidence type="ECO:0000256" key="13">
    <source>
        <dbReference type="ARBA" id="ARBA00022840"/>
    </source>
</evidence>
<dbReference type="InterPro" id="IPR001245">
    <property type="entry name" value="Ser-Thr/Tyr_kinase_cat_dom"/>
</dbReference>
<proteinExistence type="inferred from homology"/>
<comment type="cofactor">
    <cofactor evidence="1">
        <name>Mn(2+)</name>
        <dbReference type="ChEBI" id="CHEBI:29035"/>
    </cofactor>
</comment>
<feature type="domain" description="Protein kinase" evidence="24">
    <location>
        <begin position="199"/>
        <end position="492"/>
    </location>
</feature>
<evidence type="ECO:0000256" key="10">
    <source>
        <dbReference type="ARBA" id="ARBA00022729"/>
    </source>
</evidence>
<feature type="active site" description="Proton acceptor" evidence="18">
    <location>
        <position position="327"/>
    </location>
</feature>
<dbReference type="GeneTree" id="ENSGT00940000168285"/>
<dbReference type="PROSITE" id="PS00108">
    <property type="entry name" value="PROTEIN_KINASE_ST"/>
    <property type="match status" value="1"/>
</dbReference>
<keyword evidence="16 23" id="KW-0472">Membrane</keyword>
<sequence>TLDVPRMQCRCIVDCPDHKYNSTCDLKPNAKCFKKIRLHEDGYEELRAGCLSSQDEFLNQCHSRAETEFEGLVAVECCNNGTMCNDHLDMVLPEYIDEPVNGSGPSSDVVIVIAVTIPLFCLLFGLIILLYYIRLCRREKLRRQQIESENKKAMCPVLYGNDPSLRGHNEMMGDWPSLAGTSSGSGMPLLVQRTISRQIEIVREIGKGRYGTVSLGKWKDEKVALKIFNSTDEDSWFRETEIYQTVLLRHDNVLGFIAADISGAGSWTQLYLITEYHKHGSLYDYLHTKPIVLAEALKLAYSACCGLAHLHTEIAGTQGKPAIAHRDVKSKNILVKNDGECCVADMGLAVCFSRLHEKIDIGSYDRSNRQGTKRYMSPEVLDQTFHPESFEAYKASDVYSFALVMWEVINRIIVNGVGGEYMVPYHDAVGEDPDFDEMRKVVVLEGMRPEIHVGWHAHKIISTYSATMQECWSARPDSRLSMLRLRKTLNFLVNGGRGAAGSASSESDRKPSTSSNSSLKEEKIPTY</sequence>
<dbReference type="Proteomes" id="UP000007875">
    <property type="component" value="Unassembled WGS sequence"/>
</dbReference>
<feature type="domain" description="GS" evidence="25">
    <location>
        <begin position="169"/>
        <end position="198"/>
    </location>
</feature>
<feature type="region of interest" description="Disordered" evidence="22">
    <location>
        <begin position="497"/>
        <end position="527"/>
    </location>
</feature>
<dbReference type="SUPFAM" id="SSF56112">
    <property type="entry name" value="Protein kinase-like (PK-like)"/>
    <property type="match status" value="1"/>
</dbReference>
<reference evidence="26" key="2">
    <citation type="submission" date="2025-08" db="UniProtKB">
        <authorList>
            <consortium name="Ensembl"/>
        </authorList>
    </citation>
    <scope>IDENTIFICATION</scope>
</reference>
<dbReference type="InParanoid" id="H2Y7B1"/>
<evidence type="ECO:0000256" key="1">
    <source>
        <dbReference type="ARBA" id="ARBA00001936"/>
    </source>
</evidence>
<dbReference type="GO" id="GO:0005524">
    <property type="term" value="F:ATP binding"/>
    <property type="evidence" value="ECO:0007669"/>
    <property type="project" value="UniProtKB-UniRule"/>
</dbReference>
<feature type="transmembrane region" description="Helical" evidence="23">
    <location>
        <begin position="109"/>
        <end position="133"/>
    </location>
</feature>
<protein>
    <recommendedName>
        <fullName evidence="5">receptor protein serine/threonine kinase</fullName>
        <ecNumber evidence="5">2.7.11.30</ecNumber>
    </recommendedName>
</protein>
<dbReference type="Gene3D" id="1.10.510.10">
    <property type="entry name" value="Transferase(Phosphotransferase) domain 1"/>
    <property type="match status" value="1"/>
</dbReference>
<evidence type="ECO:0000313" key="27">
    <source>
        <dbReference type="Proteomes" id="UP000007875"/>
    </source>
</evidence>
<dbReference type="InterPro" id="IPR017194">
    <property type="entry name" value="Transform_growth_fac-b_typ-2"/>
</dbReference>
<dbReference type="SUPFAM" id="SSF57302">
    <property type="entry name" value="Snake toxin-like"/>
    <property type="match status" value="1"/>
</dbReference>
<dbReference type="InterPro" id="IPR011009">
    <property type="entry name" value="Kinase-like_dom_sf"/>
</dbReference>
<keyword evidence="15 23" id="KW-1133">Transmembrane helix</keyword>
<comment type="cofactor">
    <cofactor evidence="2">
        <name>Mg(2+)</name>
        <dbReference type="ChEBI" id="CHEBI:18420"/>
    </cofactor>
</comment>
<comment type="subcellular location">
    <subcellularLocation>
        <location evidence="3">Membrane</location>
        <topology evidence="3">Single-pass type I membrane protein</topology>
    </subcellularLocation>
</comment>
<evidence type="ECO:0000256" key="4">
    <source>
        <dbReference type="ARBA" id="ARBA00009605"/>
    </source>
</evidence>
<dbReference type="HOGENOM" id="CLU_000288_8_1_1"/>
<evidence type="ECO:0000256" key="7">
    <source>
        <dbReference type="ARBA" id="ARBA00022679"/>
    </source>
</evidence>
<dbReference type="Pfam" id="PF07714">
    <property type="entry name" value="PK_Tyr_Ser-Thr"/>
    <property type="match status" value="1"/>
</dbReference>
<dbReference type="Pfam" id="PF08515">
    <property type="entry name" value="TGF_beta_GS"/>
    <property type="match status" value="1"/>
</dbReference>
<dbReference type="Gene3D" id="2.10.60.10">
    <property type="entry name" value="CD59"/>
    <property type="match status" value="1"/>
</dbReference>
<evidence type="ECO:0000256" key="15">
    <source>
        <dbReference type="ARBA" id="ARBA00022989"/>
    </source>
</evidence>
<evidence type="ECO:0000256" key="11">
    <source>
        <dbReference type="ARBA" id="ARBA00022741"/>
    </source>
</evidence>
<dbReference type="GO" id="GO:0004675">
    <property type="term" value="F:transmembrane receptor protein serine/threonine kinase activity"/>
    <property type="evidence" value="ECO:0007669"/>
    <property type="project" value="UniProtKB-EC"/>
</dbReference>
<keyword evidence="27" id="KW-1185">Reference proteome</keyword>
<dbReference type="InterPro" id="IPR000333">
    <property type="entry name" value="TGFB_receptor"/>
</dbReference>
<keyword evidence="7" id="KW-0808">Transferase</keyword>
<keyword evidence="11 19" id="KW-0547">Nucleotide-binding</keyword>
<evidence type="ECO:0000256" key="3">
    <source>
        <dbReference type="ARBA" id="ARBA00004479"/>
    </source>
</evidence>
<evidence type="ECO:0000259" key="25">
    <source>
        <dbReference type="PROSITE" id="PS51256"/>
    </source>
</evidence>
<keyword evidence="13 19" id="KW-0067">ATP-binding</keyword>
<dbReference type="PIRSF" id="PIRSF037393">
    <property type="entry name" value="TGFRII"/>
    <property type="match status" value="1"/>
</dbReference>
<evidence type="ECO:0000256" key="2">
    <source>
        <dbReference type="ARBA" id="ARBA00001946"/>
    </source>
</evidence>
<evidence type="ECO:0000259" key="24">
    <source>
        <dbReference type="PROSITE" id="PS50011"/>
    </source>
</evidence>
<dbReference type="PROSITE" id="PS51256">
    <property type="entry name" value="GS"/>
    <property type="match status" value="1"/>
</dbReference>
<evidence type="ECO:0000256" key="21">
    <source>
        <dbReference type="PROSITE-ProRule" id="PRU10141"/>
    </source>
</evidence>
<evidence type="ECO:0000256" key="23">
    <source>
        <dbReference type="SAM" id="Phobius"/>
    </source>
</evidence>
<dbReference type="CDD" id="cd14056">
    <property type="entry name" value="STKc_TGFbR_I"/>
    <property type="match status" value="1"/>
</dbReference>
<dbReference type="CDD" id="cd23532">
    <property type="entry name" value="TFP_LU_ECD_BMPR1"/>
    <property type="match status" value="1"/>
</dbReference>
<evidence type="ECO:0000256" key="12">
    <source>
        <dbReference type="ARBA" id="ARBA00022777"/>
    </source>
</evidence>
<dbReference type="InterPro" id="IPR003605">
    <property type="entry name" value="GS_dom"/>
</dbReference>
<comment type="similarity">
    <text evidence="4">Belongs to the protein kinase superfamily. TKL Ser/Thr protein kinase family. TGFB receptor subfamily.</text>
</comment>
<dbReference type="STRING" id="51511.ENSCSAVP00000001209"/>
<evidence type="ECO:0000256" key="17">
    <source>
        <dbReference type="ARBA" id="ARBA00023170"/>
    </source>
</evidence>
<evidence type="ECO:0000256" key="8">
    <source>
        <dbReference type="ARBA" id="ARBA00022692"/>
    </source>
</evidence>
<dbReference type="InterPro" id="IPR000719">
    <property type="entry name" value="Prot_kinase_dom"/>
</dbReference>
<keyword evidence="8 23" id="KW-0812">Transmembrane</keyword>
<keyword evidence="12" id="KW-0418">Kinase</keyword>
<organism evidence="26 27">
    <name type="scientific">Ciona savignyi</name>
    <name type="common">Pacific transparent sea squirt</name>
    <dbReference type="NCBI Taxonomy" id="51511"/>
    <lineage>
        <taxon>Eukaryota</taxon>
        <taxon>Metazoa</taxon>
        <taxon>Chordata</taxon>
        <taxon>Tunicata</taxon>
        <taxon>Ascidiacea</taxon>
        <taxon>Phlebobranchia</taxon>
        <taxon>Cionidae</taxon>
        <taxon>Ciona</taxon>
    </lineage>
</organism>
<keyword evidence="9" id="KW-0479">Metal-binding</keyword>
<evidence type="ECO:0000256" key="22">
    <source>
        <dbReference type="SAM" id="MobiDB-lite"/>
    </source>
</evidence>
<dbReference type="GO" id="GO:0005886">
    <property type="term" value="C:plasma membrane"/>
    <property type="evidence" value="ECO:0007669"/>
    <property type="project" value="TreeGrafter"/>
</dbReference>
<evidence type="ECO:0000313" key="26">
    <source>
        <dbReference type="Ensembl" id="ENSCSAVP00000001209.1"/>
    </source>
</evidence>
<dbReference type="Ensembl" id="ENSCSAVT00000001223.1">
    <property type="protein sequence ID" value="ENSCSAVP00000001209.1"/>
    <property type="gene ID" value="ENSCSAVG00000000679.1"/>
</dbReference>
<keyword evidence="20" id="KW-1015">Disulfide bond</keyword>
<dbReference type="InterPro" id="IPR008271">
    <property type="entry name" value="Ser/Thr_kinase_AS"/>
</dbReference>
<dbReference type="PANTHER" id="PTHR23255">
    <property type="entry name" value="TRANSFORMING GROWTH FACTOR-BETA RECEPTOR TYPE I AND II"/>
    <property type="match status" value="1"/>
</dbReference>
<evidence type="ECO:0000256" key="9">
    <source>
        <dbReference type="ARBA" id="ARBA00022723"/>
    </source>
</evidence>
<feature type="binding site" evidence="19 21">
    <location>
        <position position="226"/>
    </location>
    <ligand>
        <name>ATP</name>
        <dbReference type="ChEBI" id="CHEBI:30616"/>
    </ligand>
</feature>
<evidence type="ECO:0000256" key="5">
    <source>
        <dbReference type="ARBA" id="ARBA00012401"/>
    </source>
</evidence>
<keyword evidence="6" id="KW-0723">Serine/threonine-protein kinase</keyword>
<evidence type="ECO:0000256" key="6">
    <source>
        <dbReference type="ARBA" id="ARBA00022527"/>
    </source>
</evidence>
<reference evidence="26" key="3">
    <citation type="submission" date="2025-09" db="UniProtKB">
        <authorList>
            <consortium name="Ensembl"/>
        </authorList>
    </citation>
    <scope>IDENTIFICATION</scope>
</reference>
<evidence type="ECO:0000256" key="14">
    <source>
        <dbReference type="ARBA" id="ARBA00022842"/>
    </source>
</evidence>